<organism evidence="3">
    <name type="scientific">Lotharella globosa</name>
    <dbReference type="NCBI Taxonomy" id="91324"/>
    <lineage>
        <taxon>Eukaryota</taxon>
        <taxon>Sar</taxon>
        <taxon>Rhizaria</taxon>
        <taxon>Cercozoa</taxon>
        <taxon>Chlorarachniophyceae</taxon>
        <taxon>Lotharella</taxon>
    </lineage>
</organism>
<dbReference type="InterPro" id="IPR036412">
    <property type="entry name" value="HAD-like_sf"/>
</dbReference>
<dbReference type="SUPFAM" id="SSF56784">
    <property type="entry name" value="HAD-like"/>
    <property type="match status" value="1"/>
</dbReference>
<dbReference type="SMART" id="SM00577">
    <property type="entry name" value="CPDc"/>
    <property type="match status" value="1"/>
</dbReference>
<protein>
    <recommendedName>
        <fullName evidence="2">FCP1 homology domain-containing protein</fullName>
    </recommendedName>
</protein>
<gene>
    <name evidence="3" type="ORF">LGLO00237_LOCUS16705</name>
</gene>
<dbReference type="InterPro" id="IPR050365">
    <property type="entry name" value="TIM50"/>
</dbReference>
<dbReference type="PROSITE" id="PS50969">
    <property type="entry name" value="FCP1"/>
    <property type="match status" value="1"/>
</dbReference>
<feature type="compositionally biased region" description="Low complexity" evidence="1">
    <location>
        <begin position="115"/>
        <end position="127"/>
    </location>
</feature>
<dbReference type="AlphaFoldDB" id="A0A7S4DRA8"/>
<proteinExistence type="predicted"/>
<dbReference type="EMBL" id="HBIV01023247">
    <property type="protein sequence ID" value="CAE0665100.1"/>
    <property type="molecule type" value="Transcribed_RNA"/>
</dbReference>
<reference evidence="3" key="1">
    <citation type="submission" date="2021-01" db="EMBL/GenBank/DDBJ databases">
        <authorList>
            <person name="Corre E."/>
            <person name="Pelletier E."/>
            <person name="Niang G."/>
            <person name="Scheremetjew M."/>
            <person name="Finn R."/>
            <person name="Kale V."/>
            <person name="Holt S."/>
            <person name="Cochrane G."/>
            <person name="Meng A."/>
            <person name="Brown T."/>
            <person name="Cohen L."/>
        </authorList>
    </citation>
    <scope>NUCLEOTIDE SEQUENCE</scope>
    <source>
        <strain evidence="3">CCCM811</strain>
    </source>
</reference>
<sequence length="352" mass="39946">MGVEKRLPAVKSFGDSSSHHGRNRSLSRTRERSSPRPPRRPSIPIVNERMRQWTKAKLAISGWMCVPNQDTVICPRLRIAQNTMWVPRSGRVPMTPRAEKTGATTAIFATPQNPLAPRIPRAPRSAPVTPRVTHQGILPPMLKEDEGKITVVLDMDETLLHSEFEGKSGGALRQSEKRKKATREADFKLQVTVNNGALETVKVYKRPWLDEFLMELSKEFEVVVFTAAAPCYAKPVLDRMDSKGCIRHRLYRDSTVTHKGQPFVKDISLLGRSLKRTVLVDNNAFAMMASPDNSIPIMSFYDSQIDRELVKLLRLLRAMKPFDDIRPKLISTFGYREKMTKLLAAMQMQKLK</sequence>
<dbReference type="InterPro" id="IPR023214">
    <property type="entry name" value="HAD_sf"/>
</dbReference>
<feature type="domain" description="FCP1 homology" evidence="2">
    <location>
        <begin position="144"/>
        <end position="319"/>
    </location>
</feature>
<dbReference type="Gene3D" id="3.40.50.1000">
    <property type="entry name" value="HAD superfamily/HAD-like"/>
    <property type="match status" value="1"/>
</dbReference>
<accession>A0A7S4DRA8</accession>
<feature type="region of interest" description="Disordered" evidence="1">
    <location>
        <begin position="113"/>
        <end position="132"/>
    </location>
</feature>
<dbReference type="PANTHER" id="PTHR12210">
    <property type="entry name" value="DULLARD PROTEIN PHOSPHATASE"/>
    <property type="match status" value="1"/>
</dbReference>
<dbReference type="InterPro" id="IPR011948">
    <property type="entry name" value="Dullard_phosphatase"/>
</dbReference>
<dbReference type="FunFam" id="3.40.50.1000:FF:000093">
    <property type="entry name" value="NLI interacting factor-like phosphatase family protein"/>
    <property type="match status" value="1"/>
</dbReference>
<dbReference type="NCBIfam" id="TIGR02251">
    <property type="entry name" value="HIF-SF_euk"/>
    <property type="match status" value="1"/>
</dbReference>
<dbReference type="CDD" id="cd07521">
    <property type="entry name" value="HAD_FCP1-like"/>
    <property type="match status" value="1"/>
</dbReference>
<evidence type="ECO:0000313" key="3">
    <source>
        <dbReference type="EMBL" id="CAE0665100.1"/>
    </source>
</evidence>
<evidence type="ECO:0000256" key="1">
    <source>
        <dbReference type="SAM" id="MobiDB-lite"/>
    </source>
</evidence>
<dbReference type="GO" id="GO:0016791">
    <property type="term" value="F:phosphatase activity"/>
    <property type="evidence" value="ECO:0007669"/>
    <property type="project" value="InterPro"/>
</dbReference>
<dbReference type="InterPro" id="IPR004274">
    <property type="entry name" value="FCP1_dom"/>
</dbReference>
<dbReference type="Pfam" id="PF03031">
    <property type="entry name" value="NIF"/>
    <property type="match status" value="1"/>
</dbReference>
<evidence type="ECO:0000259" key="2">
    <source>
        <dbReference type="PROSITE" id="PS50969"/>
    </source>
</evidence>
<feature type="region of interest" description="Disordered" evidence="1">
    <location>
        <begin position="1"/>
        <end position="47"/>
    </location>
</feature>
<name>A0A7S4DRA8_9EUKA</name>